<dbReference type="SUPFAM" id="SSF53254">
    <property type="entry name" value="Phosphoglycerate mutase-like"/>
    <property type="match status" value="1"/>
</dbReference>
<dbReference type="PROSITE" id="PS51257">
    <property type="entry name" value="PROKAR_LIPOPROTEIN"/>
    <property type="match status" value="1"/>
</dbReference>
<gene>
    <name evidence="2" type="ORF">PKOR_01070</name>
</gene>
<evidence type="ECO:0000313" key="3">
    <source>
        <dbReference type="Proteomes" id="UP000033109"/>
    </source>
</evidence>
<dbReference type="SMART" id="SM00855">
    <property type="entry name" value="PGAM"/>
    <property type="match status" value="1"/>
</dbReference>
<dbReference type="CDD" id="cd07067">
    <property type="entry name" value="HP_PGM_like"/>
    <property type="match status" value="1"/>
</dbReference>
<keyword evidence="1" id="KW-0732">Signal</keyword>
<proteinExistence type="predicted"/>
<reference evidence="2 3" key="1">
    <citation type="journal article" date="2015" name="Sci. Rep.">
        <title>Unraveling adaptation of Pontibacter korlensis to radiation and infertility in desert through complete genome and comparative transcriptomic analysis.</title>
        <authorList>
            <person name="Dai J."/>
            <person name="Dai W."/>
            <person name="Qiu C."/>
            <person name="Yang Z."/>
            <person name="Zhang Y."/>
            <person name="Zhou M."/>
            <person name="Zhang L."/>
            <person name="Fang C."/>
            <person name="Gao Q."/>
            <person name="Yang Q."/>
            <person name="Li X."/>
            <person name="Wang Z."/>
            <person name="Wang Z."/>
            <person name="Jia Z."/>
            <person name="Chen X."/>
        </authorList>
    </citation>
    <scope>NUCLEOTIDE SEQUENCE [LARGE SCALE GENOMIC DNA]</scope>
    <source>
        <strain evidence="2 3">X14-1T</strain>
    </source>
</reference>
<dbReference type="KEGG" id="pko:PKOR_01070"/>
<dbReference type="AlphaFoldDB" id="A0A0E3ZDZ0"/>
<dbReference type="RefSeq" id="WP_046308695.1">
    <property type="nucleotide sequence ID" value="NZ_CBCSCY010000020.1"/>
</dbReference>
<dbReference type="PATRIC" id="fig|400092.3.peg.242"/>
<sequence length="193" mass="21344">MKRHLLQQFLVPLLMLLSVACRQSTVGQEGALSVVDPVDNNAEPTEIYLVRHAEKDISNPDNQDPDLTPAGLARAEALRALLQGQQVDALYATKYVRTQSTLKPLADERKLEVQEYDAHDFNGLKNRILQQHRGQTVVVSGHSNTVLPIIEAMGAKRPVADISEQEYDYLFKVTLAPDGTATVETDHYGKAGK</sequence>
<dbReference type="InterPro" id="IPR029033">
    <property type="entry name" value="His_PPase_superfam"/>
</dbReference>
<dbReference type="Proteomes" id="UP000033109">
    <property type="component" value="Chromosome"/>
</dbReference>
<dbReference type="Gene3D" id="3.40.50.1240">
    <property type="entry name" value="Phosphoglycerate mutase-like"/>
    <property type="match status" value="1"/>
</dbReference>
<dbReference type="HOGENOM" id="CLU_112476_0_0_10"/>
<keyword evidence="3" id="KW-1185">Reference proteome</keyword>
<evidence type="ECO:0000256" key="1">
    <source>
        <dbReference type="SAM" id="SignalP"/>
    </source>
</evidence>
<feature type="signal peptide" evidence="1">
    <location>
        <begin position="1"/>
        <end position="20"/>
    </location>
</feature>
<accession>A0A0E3ZDZ0</accession>
<dbReference type="InterPro" id="IPR013078">
    <property type="entry name" value="His_Pase_superF_clade-1"/>
</dbReference>
<evidence type="ECO:0000313" key="2">
    <source>
        <dbReference type="EMBL" id="AKD01989.1"/>
    </source>
</evidence>
<name>A0A0E3ZDZ0_9BACT</name>
<dbReference type="STRING" id="400092.PKOR_01070"/>
<dbReference type="EMBL" id="CP009621">
    <property type="protein sequence ID" value="AKD01989.1"/>
    <property type="molecule type" value="Genomic_DNA"/>
</dbReference>
<protein>
    <submittedName>
        <fullName evidence="2">Phosphoglycerate mutase</fullName>
    </submittedName>
</protein>
<dbReference type="Pfam" id="PF00300">
    <property type="entry name" value="His_Phos_1"/>
    <property type="match status" value="1"/>
</dbReference>
<organism evidence="2 3">
    <name type="scientific">Pontibacter korlensis</name>
    <dbReference type="NCBI Taxonomy" id="400092"/>
    <lineage>
        <taxon>Bacteria</taxon>
        <taxon>Pseudomonadati</taxon>
        <taxon>Bacteroidota</taxon>
        <taxon>Cytophagia</taxon>
        <taxon>Cytophagales</taxon>
        <taxon>Hymenobacteraceae</taxon>
        <taxon>Pontibacter</taxon>
    </lineage>
</organism>
<feature type="chain" id="PRO_5002416884" evidence="1">
    <location>
        <begin position="21"/>
        <end position="193"/>
    </location>
</feature>
<dbReference type="OrthoDB" id="3296006at2"/>